<name>A0ABN9QF12_9DINO</name>
<keyword evidence="4" id="KW-1185">Reference proteome</keyword>
<gene>
    <name evidence="3" type="ORF">PCOR1329_LOCUS11303</name>
</gene>
<dbReference type="EMBL" id="CAUYUJ010003256">
    <property type="protein sequence ID" value="CAK0804539.1"/>
    <property type="molecule type" value="Genomic_DNA"/>
</dbReference>
<comment type="caution">
    <text evidence="3">The sequence shown here is derived from an EMBL/GenBank/DDBJ whole genome shotgun (WGS) entry which is preliminary data.</text>
</comment>
<proteinExistence type="predicted"/>
<evidence type="ECO:0000256" key="1">
    <source>
        <dbReference type="SAM" id="MobiDB-lite"/>
    </source>
</evidence>
<feature type="compositionally biased region" description="Low complexity" evidence="1">
    <location>
        <begin position="67"/>
        <end position="80"/>
    </location>
</feature>
<feature type="compositionally biased region" description="Polar residues" evidence="1">
    <location>
        <begin position="92"/>
        <end position="104"/>
    </location>
</feature>
<feature type="region of interest" description="Disordered" evidence="1">
    <location>
        <begin position="55"/>
        <end position="104"/>
    </location>
</feature>
<protein>
    <submittedName>
        <fullName evidence="3">Uncharacterized protein</fullName>
    </submittedName>
</protein>
<keyword evidence="2" id="KW-0732">Signal</keyword>
<evidence type="ECO:0000256" key="2">
    <source>
        <dbReference type="SAM" id="SignalP"/>
    </source>
</evidence>
<evidence type="ECO:0000313" key="3">
    <source>
        <dbReference type="EMBL" id="CAK0804539.1"/>
    </source>
</evidence>
<dbReference type="Proteomes" id="UP001189429">
    <property type="component" value="Unassembled WGS sequence"/>
</dbReference>
<feature type="signal peptide" evidence="2">
    <location>
        <begin position="1"/>
        <end position="26"/>
    </location>
</feature>
<organism evidence="3 4">
    <name type="scientific">Prorocentrum cordatum</name>
    <dbReference type="NCBI Taxonomy" id="2364126"/>
    <lineage>
        <taxon>Eukaryota</taxon>
        <taxon>Sar</taxon>
        <taxon>Alveolata</taxon>
        <taxon>Dinophyceae</taxon>
        <taxon>Prorocentrales</taxon>
        <taxon>Prorocentraceae</taxon>
        <taxon>Prorocentrum</taxon>
    </lineage>
</organism>
<accession>A0ABN9QF12</accession>
<feature type="chain" id="PRO_5046570636" evidence="2">
    <location>
        <begin position="27"/>
        <end position="104"/>
    </location>
</feature>
<sequence length="104" mass="11346">MQLPRVSLAVTLAVLRGIVLPAPVSAEARTELVEDDQLDLAHASALGLQRSWTWPAPAPSASSGRTRWSPRPYLSRPWPSSRRRQSRWTGPTAVSSASSGRTRC</sequence>
<evidence type="ECO:0000313" key="4">
    <source>
        <dbReference type="Proteomes" id="UP001189429"/>
    </source>
</evidence>
<reference evidence="3" key="1">
    <citation type="submission" date="2023-10" db="EMBL/GenBank/DDBJ databases">
        <authorList>
            <person name="Chen Y."/>
            <person name="Shah S."/>
            <person name="Dougan E. K."/>
            <person name="Thang M."/>
            <person name="Chan C."/>
        </authorList>
    </citation>
    <scope>NUCLEOTIDE SEQUENCE [LARGE SCALE GENOMIC DNA]</scope>
</reference>